<protein>
    <submittedName>
        <fullName evidence="3">Uncharacterized protein</fullName>
    </submittedName>
</protein>
<sequence precursor="true">MIKKSITAALLSVAIILGSGIALAADDGKQDSKEEKAKVKAEEGQKQEVQRPDRPARRQRRSPRDARKMFYEQRLKQLEKELKERTTEHENFIKELEAIKELAKEEDATKTADQVDRLIGKMNRKFEGEIEVYKNRLEQFKKSMEQRLEGRRERPERGRNRQENEQSDGENKQKGRRMGSMKAPSQD</sequence>
<organism evidence="3 4">
    <name type="scientific">Anaerohalosphaera lusitana</name>
    <dbReference type="NCBI Taxonomy" id="1936003"/>
    <lineage>
        <taxon>Bacteria</taxon>
        <taxon>Pseudomonadati</taxon>
        <taxon>Planctomycetota</taxon>
        <taxon>Phycisphaerae</taxon>
        <taxon>Sedimentisphaerales</taxon>
        <taxon>Anaerohalosphaeraceae</taxon>
        <taxon>Anaerohalosphaera</taxon>
    </lineage>
</organism>
<dbReference type="Proteomes" id="UP000189674">
    <property type="component" value="Chromosome"/>
</dbReference>
<feature type="compositionally biased region" description="Basic and acidic residues" evidence="1">
    <location>
        <begin position="144"/>
        <end position="173"/>
    </location>
</feature>
<name>A0A1U9NIF3_9BACT</name>
<dbReference type="RefSeq" id="WP_146659872.1">
    <property type="nucleotide sequence ID" value="NZ_CP019791.1"/>
</dbReference>
<evidence type="ECO:0000256" key="1">
    <source>
        <dbReference type="SAM" id="MobiDB-lite"/>
    </source>
</evidence>
<evidence type="ECO:0000313" key="3">
    <source>
        <dbReference type="EMBL" id="AQT67567.1"/>
    </source>
</evidence>
<feature type="region of interest" description="Disordered" evidence="1">
    <location>
        <begin position="144"/>
        <end position="187"/>
    </location>
</feature>
<dbReference type="AlphaFoldDB" id="A0A1U9NIF3"/>
<feature type="region of interest" description="Disordered" evidence="1">
    <location>
        <begin position="25"/>
        <end position="70"/>
    </location>
</feature>
<keyword evidence="4" id="KW-1185">Reference proteome</keyword>
<keyword evidence="2" id="KW-0732">Signal</keyword>
<proteinExistence type="predicted"/>
<dbReference type="EMBL" id="CP019791">
    <property type="protein sequence ID" value="AQT67567.1"/>
    <property type="molecule type" value="Genomic_DNA"/>
</dbReference>
<evidence type="ECO:0000256" key="2">
    <source>
        <dbReference type="SAM" id="SignalP"/>
    </source>
</evidence>
<feature type="signal peptide" evidence="2">
    <location>
        <begin position="1"/>
        <end position="24"/>
    </location>
</feature>
<feature type="compositionally biased region" description="Basic and acidic residues" evidence="1">
    <location>
        <begin position="26"/>
        <end position="70"/>
    </location>
</feature>
<evidence type="ECO:0000313" key="4">
    <source>
        <dbReference type="Proteomes" id="UP000189674"/>
    </source>
</evidence>
<gene>
    <name evidence="3" type="ORF">STSP2_00715</name>
</gene>
<feature type="chain" id="PRO_5013364396" evidence="2">
    <location>
        <begin position="25"/>
        <end position="187"/>
    </location>
</feature>
<accession>A0A1U9NIF3</accession>
<reference evidence="4" key="1">
    <citation type="submission" date="2017-02" db="EMBL/GenBank/DDBJ databases">
        <title>Comparative genomics and description of representatives of a novel lineage of planctomycetes thriving in anoxic sediments.</title>
        <authorList>
            <person name="Spring S."/>
            <person name="Bunk B."/>
            <person name="Sproer C."/>
        </authorList>
    </citation>
    <scope>NUCLEOTIDE SEQUENCE [LARGE SCALE GENOMIC DNA]</scope>
    <source>
        <strain evidence="4">ST-NAGAB-D1</strain>
    </source>
</reference>
<dbReference type="KEGG" id="alus:STSP2_00715"/>